<name>A0A0A9AW73_ARUDO</name>
<evidence type="ECO:0000313" key="1">
    <source>
        <dbReference type="EMBL" id="JAD55999.1"/>
    </source>
</evidence>
<sequence>MPVRQFCSAKLQTKILLYHSRKLDRYCEGKESMCVYHRFSQNMICVYSAVNMSC</sequence>
<reference evidence="1" key="1">
    <citation type="submission" date="2014-09" db="EMBL/GenBank/DDBJ databases">
        <authorList>
            <person name="Magalhaes I.L.F."/>
            <person name="Oliveira U."/>
            <person name="Santos F.R."/>
            <person name="Vidigal T.H.D.A."/>
            <person name="Brescovit A.D."/>
            <person name="Santos A.J."/>
        </authorList>
    </citation>
    <scope>NUCLEOTIDE SEQUENCE</scope>
    <source>
        <tissue evidence="1">Shoot tissue taken approximately 20 cm above the soil surface</tissue>
    </source>
</reference>
<proteinExistence type="predicted"/>
<dbReference type="EMBL" id="GBRH01241896">
    <property type="protein sequence ID" value="JAD55999.1"/>
    <property type="molecule type" value="Transcribed_RNA"/>
</dbReference>
<reference evidence="1" key="2">
    <citation type="journal article" date="2015" name="Data Brief">
        <title>Shoot transcriptome of the giant reed, Arundo donax.</title>
        <authorList>
            <person name="Barrero R.A."/>
            <person name="Guerrero F.D."/>
            <person name="Moolhuijzen P."/>
            <person name="Goolsby J.A."/>
            <person name="Tidwell J."/>
            <person name="Bellgard S.E."/>
            <person name="Bellgard M.I."/>
        </authorList>
    </citation>
    <scope>NUCLEOTIDE SEQUENCE</scope>
    <source>
        <tissue evidence="1">Shoot tissue taken approximately 20 cm above the soil surface</tissue>
    </source>
</reference>
<accession>A0A0A9AW73</accession>
<protein>
    <submittedName>
        <fullName evidence="1">Uncharacterized protein</fullName>
    </submittedName>
</protein>
<organism evidence="1">
    <name type="scientific">Arundo donax</name>
    <name type="common">Giant reed</name>
    <name type="synonym">Donax arundinaceus</name>
    <dbReference type="NCBI Taxonomy" id="35708"/>
    <lineage>
        <taxon>Eukaryota</taxon>
        <taxon>Viridiplantae</taxon>
        <taxon>Streptophyta</taxon>
        <taxon>Embryophyta</taxon>
        <taxon>Tracheophyta</taxon>
        <taxon>Spermatophyta</taxon>
        <taxon>Magnoliopsida</taxon>
        <taxon>Liliopsida</taxon>
        <taxon>Poales</taxon>
        <taxon>Poaceae</taxon>
        <taxon>PACMAD clade</taxon>
        <taxon>Arundinoideae</taxon>
        <taxon>Arundineae</taxon>
        <taxon>Arundo</taxon>
    </lineage>
</organism>
<dbReference type="AlphaFoldDB" id="A0A0A9AW73"/>